<dbReference type="EMBL" id="BPLR01012779">
    <property type="protein sequence ID" value="GIY56566.1"/>
    <property type="molecule type" value="Genomic_DNA"/>
</dbReference>
<sequence>MSGNSYIDRWARAAYPANPVNPAASGRPGGGSSRDYRNPTLPPPPPHPFECPDSDSKVCLPLHYWGILPEKGGNVRI</sequence>
<evidence type="ECO:0000313" key="3">
    <source>
        <dbReference type="Proteomes" id="UP001054945"/>
    </source>
</evidence>
<dbReference type="AlphaFoldDB" id="A0AAV4UFN9"/>
<dbReference type="Proteomes" id="UP001054945">
    <property type="component" value="Unassembled WGS sequence"/>
</dbReference>
<feature type="region of interest" description="Disordered" evidence="1">
    <location>
        <begin position="17"/>
        <end position="52"/>
    </location>
</feature>
<protein>
    <submittedName>
        <fullName evidence="2">Uncharacterized protein</fullName>
    </submittedName>
</protein>
<gene>
    <name evidence="2" type="ORF">CEXT_178461</name>
</gene>
<reference evidence="2 3" key="1">
    <citation type="submission" date="2021-06" db="EMBL/GenBank/DDBJ databases">
        <title>Caerostris extrusa draft genome.</title>
        <authorList>
            <person name="Kono N."/>
            <person name="Arakawa K."/>
        </authorList>
    </citation>
    <scope>NUCLEOTIDE SEQUENCE [LARGE SCALE GENOMIC DNA]</scope>
</reference>
<evidence type="ECO:0000313" key="2">
    <source>
        <dbReference type="EMBL" id="GIY56566.1"/>
    </source>
</evidence>
<proteinExistence type="predicted"/>
<feature type="compositionally biased region" description="Low complexity" evidence="1">
    <location>
        <begin position="17"/>
        <end position="26"/>
    </location>
</feature>
<accession>A0AAV4UFN9</accession>
<comment type="caution">
    <text evidence="2">The sequence shown here is derived from an EMBL/GenBank/DDBJ whole genome shotgun (WGS) entry which is preliminary data.</text>
</comment>
<evidence type="ECO:0000256" key="1">
    <source>
        <dbReference type="SAM" id="MobiDB-lite"/>
    </source>
</evidence>
<organism evidence="2 3">
    <name type="scientific">Caerostris extrusa</name>
    <name type="common">Bark spider</name>
    <name type="synonym">Caerostris bankana</name>
    <dbReference type="NCBI Taxonomy" id="172846"/>
    <lineage>
        <taxon>Eukaryota</taxon>
        <taxon>Metazoa</taxon>
        <taxon>Ecdysozoa</taxon>
        <taxon>Arthropoda</taxon>
        <taxon>Chelicerata</taxon>
        <taxon>Arachnida</taxon>
        <taxon>Araneae</taxon>
        <taxon>Araneomorphae</taxon>
        <taxon>Entelegynae</taxon>
        <taxon>Araneoidea</taxon>
        <taxon>Araneidae</taxon>
        <taxon>Caerostris</taxon>
    </lineage>
</organism>
<name>A0AAV4UFN9_CAEEX</name>
<feature type="compositionally biased region" description="Pro residues" evidence="1">
    <location>
        <begin position="40"/>
        <end position="49"/>
    </location>
</feature>
<keyword evidence="3" id="KW-1185">Reference proteome</keyword>